<evidence type="ECO:0000256" key="12">
    <source>
        <dbReference type="PROSITE-ProRule" id="PRU01360"/>
    </source>
</evidence>
<dbReference type="Pfam" id="PF07660">
    <property type="entry name" value="STN"/>
    <property type="match status" value="1"/>
</dbReference>
<evidence type="ECO:0000256" key="2">
    <source>
        <dbReference type="ARBA" id="ARBA00009810"/>
    </source>
</evidence>
<keyword evidence="3 12" id="KW-0813">Transport</keyword>
<dbReference type="PANTHER" id="PTHR32552">
    <property type="entry name" value="FERRICHROME IRON RECEPTOR-RELATED"/>
    <property type="match status" value="1"/>
</dbReference>
<gene>
    <name evidence="15" type="ORF">Y5W_02885</name>
</gene>
<dbReference type="EMBL" id="ARXX01000050">
    <property type="protein sequence ID" value="MBF5057591.1"/>
    <property type="molecule type" value="Genomic_DNA"/>
</dbReference>
<evidence type="ECO:0000256" key="6">
    <source>
        <dbReference type="ARBA" id="ARBA00022692"/>
    </source>
</evidence>
<evidence type="ECO:0000256" key="13">
    <source>
        <dbReference type="RuleBase" id="RU003357"/>
    </source>
</evidence>
<dbReference type="InterPro" id="IPR036942">
    <property type="entry name" value="Beta-barrel_TonB_sf"/>
</dbReference>
<proteinExistence type="inferred from homology"/>
<evidence type="ECO:0000256" key="3">
    <source>
        <dbReference type="ARBA" id="ARBA00022448"/>
    </source>
</evidence>
<keyword evidence="10 15" id="KW-0675">Receptor</keyword>
<dbReference type="Gene3D" id="2.40.170.20">
    <property type="entry name" value="TonB-dependent receptor, beta-barrel domain"/>
    <property type="match status" value="1"/>
</dbReference>
<dbReference type="Pfam" id="PF07715">
    <property type="entry name" value="Plug"/>
    <property type="match status" value="1"/>
</dbReference>
<dbReference type="SUPFAM" id="SSF56935">
    <property type="entry name" value="Porins"/>
    <property type="match status" value="1"/>
</dbReference>
<protein>
    <submittedName>
        <fullName evidence="15">Outer membrane receptor for ferric coprogen and ferric-rhodotorulic acid</fullName>
    </submittedName>
</protein>
<name>A0ABS0AVV1_9GAMM</name>
<comment type="similarity">
    <text evidence="2 12 13">Belongs to the TonB-dependent receptor family.</text>
</comment>
<dbReference type="SMART" id="SM00965">
    <property type="entry name" value="STN"/>
    <property type="match status" value="1"/>
</dbReference>
<keyword evidence="11 12" id="KW-0998">Cell outer membrane</keyword>
<keyword evidence="4 12" id="KW-1134">Transmembrane beta strand</keyword>
<dbReference type="InterPro" id="IPR000531">
    <property type="entry name" value="Beta-barrel_TonB"/>
</dbReference>
<keyword evidence="5" id="KW-0410">Iron transport</keyword>
<keyword evidence="9 12" id="KW-0472">Membrane</keyword>
<dbReference type="NCBIfam" id="TIGR01783">
    <property type="entry name" value="TonB-siderophor"/>
    <property type="match status" value="1"/>
</dbReference>
<dbReference type="InterPro" id="IPR037066">
    <property type="entry name" value="Plug_dom_sf"/>
</dbReference>
<keyword evidence="5" id="KW-0406">Ion transport</keyword>
<evidence type="ECO:0000256" key="8">
    <source>
        <dbReference type="ARBA" id="ARBA00023077"/>
    </source>
</evidence>
<keyword evidence="16" id="KW-1185">Reference proteome</keyword>
<dbReference type="Proteomes" id="UP000662703">
    <property type="component" value="Unassembled WGS sequence"/>
</dbReference>
<dbReference type="InterPro" id="IPR010105">
    <property type="entry name" value="TonB_sidphr_rcpt"/>
</dbReference>
<evidence type="ECO:0000256" key="7">
    <source>
        <dbReference type="ARBA" id="ARBA00023004"/>
    </source>
</evidence>
<evidence type="ECO:0000259" key="14">
    <source>
        <dbReference type="SMART" id="SM00965"/>
    </source>
</evidence>
<evidence type="ECO:0000256" key="1">
    <source>
        <dbReference type="ARBA" id="ARBA00004571"/>
    </source>
</evidence>
<dbReference type="Pfam" id="PF00593">
    <property type="entry name" value="TonB_dep_Rec_b-barrel"/>
    <property type="match status" value="1"/>
</dbReference>
<evidence type="ECO:0000256" key="5">
    <source>
        <dbReference type="ARBA" id="ARBA00022496"/>
    </source>
</evidence>
<organism evidence="15 16">
    <name type="scientific">Alloalcanivorax profundimaris</name>
    <dbReference type="NCBI Taxonomy" id="2735259"/>
    <lineage>
        <taxon>Bacteria</taxon>
        <taxon>Pseudomonadati</taxon>
        <taxon>Pseudomonadota</taxon>
        <taxon>Gammaproteobacteria</taxon>
        <taxon>Oceanospirillales</taxon>
        <taxon>Alcanivoracaceae</taxon>
        <taxon>Alloalcanivorax</taxon>
    </lineage>
</organism>
<accession>A0ABS0AVV1</accession>
<dbReference type="Gene3D" id="3.55.50.30">
    <property type="match status" value="1"/>
</dbReference>
<keyword evidence="8 13" id="KW-0798">TonB box</keyword>
<evidence type="ECO:0000256" key="4">
    <source>
        <dbReference type="ARBA" id="ARBA00022452"/>
    </source>
</evidence>
<evidence type="ECO:0000256" key="11">
    <source>
        <dbReference type="ARBA" id="ARBA00023237"/>
    </source>
</evidence>
<evidence type="ECO:0000313" key="15">
    <source>
        <dbReference type="EMBL" id="MBF5057591.1"/>
    </source>
</evidence>
<feature type="domain" description="Secretin/TonB short N-terminal" evidence="14">
    <location>
        <begin position="68"/>
        <end position="119"/>
    </location>
</feature>
<sequence>MFIPRRAGSLALAIQLSVTGLAWTGATTLPTLWSAPARAQTETARVRVDIPAGPLSEALNRFTELAGVYLSGDSSLTAGKRSPGLSGEFTVREGLDVLLQGTDLGYRVEADDTITLVKAGGNVLAPVNVHDVALTPMTEGSGGYTANAISTFKGTQSVRRTPQPVTVVTRQSLDDRALLDMHDVLSATPGVTVDYTDSERVNYYSRGYRIESLQIDGGRVEQGGSIFIQPDMATLDRVEILRGSAGLLKGTGNPSATVNMVRKKPTEAFQASAKATYGSWERQRIEGDISGALIPSGRLRGRLVAVSDDREFFQDARQEDRKVFYGVLEMDLTDRTTLATGYQYTHLDATGSWGGLPADFDGSQLDLPRDTYLGADWNQWNRFNEQLFLELDHYFDNGWHLEGSATKTRFRMEDEGFKQTYFEPASTTNPYLMNVSTSIYDGDASDQRFYSVTADGPFRLFGREHELVVGADHQRVRTRGTAGIWTPNVLTNVDIRDWDPYHDIPEPYANITTSGRVDYTRQHGVYGTARFSVTDPLTVIAGARATWWEFEVPSDPDSDYDVDKELTPYFGLVYDLNDSYSVYASYTDIFQPQDEYSASGSLLDPIVGKDYEAGLKGEFRDGRLNVTLAAFRINNEGAAVEDASSPDPCTPYYTNGHCRVADGETQSEGWELEIAGEVLPGWQLLAGYTNNHTEYVEDDDPDNIGDPIRTADPRHLFRLFTSYNLNQRPQGLTVGGGVRAQSDIYTTGAGDVKYRQAGYAVYDLMASYDFGNGVRLRLNANNIFDKEYYKKVGSGVNNYYGDPRNYMASVEVSY</sequence>
<comment type="caution">
    <text evidence="15">The sequence shown here is derived from an EMBL/GenBank/DDBJ whole genome shotgun (WGS) entry which is preliminary data.</text>
</comment>
<keyword evidence="7" id="KW-0408">Iron</keyword>
<dbReference type="InterPro" id="IPR011662">
    <property type="entry name" value="Secretin/TonB_short_N"/>
</dbReference>
<dbReference type="InterPro" id="IPR039426">
    <property type="entry name" value="TonB-dep_rcpt-like"/>
</dbReference>
<reference evidence="15 16" key="1">
    <citation type="submission" date="2012-09" db="EMBL/GenBank/DDBJ databases">
        <title>Genome Sequence of alkane-degrading Bacterium Alcanivorax sp. 521-1.</title>
        <authorList>
            <person name="Lai Q."/>
            <person name="Shao Z."/>
        </authorList>
    </citation>
    <scope>NUCLEOTIDE SEQUENCE [LARGE SCALE GENOMIC DNA]</scope>
    <source>
        <strain evidence="15 16">521-1</strain>
    </source>
</reference>
<evidence type="ECO:0000313" key="16">
    <source>
        <dbReference type="Proteomes" id="UP000662703"/>
    </source>
</evidence>
<dbReference type="CDD" id="cd01347">
    <property type="entry name" value="ligand_gated_channel"/>
    <property type="match status" value="1"/>
</dbReference>
<keyword evidence="6 12" id="KW-0812">Transmembrane</keyword>
<dbReference type="PANTHER" id="PTHR32552:SF74">
    <property type="entry name" value="HYDROXAMATE SIDEROPHORE RECEPTOR FHUE"/>
    <property type="match status" value="1"/>
</dbReference>
<dbReference type="InterPro" id="IPR012910">
    <property type="entry name" value="Plug_dom"/>
</dbReference>
<dbReference type="Gene3D" id="2.170.130.10">
    <property type="entry name" value="TonB-dependent receptor, plug domain"/>
    <property type="match status" value="1"/>
</dbReference>
<dbReference type="PROSITE" id="PS52016">
    <property type="entry name" value="TONB_DEPENDENT_REC_3"/>
    <property type="match status" value="1"/>
</dbReference>
<evidence type="ECO:0000256" key="10">
    <source>
        <dbReference type="ARBA" id="ARBA00023170"/>
    </source>
</evidence>
<evidence type="ECO:0000256" key="9">
    <source>
        <dbReference type="ARBA" id="ARBA00023136"/>
    </source>
</evidence>
<comment type="subcellular location">
    <subcellularLocation>
        <location evidence="1 12">Cell outer membrane</location>
        <topology evidence="1 12">Multi-pass membrane protein</topology>
    </subcellularLocation>
</comment>